<dbReference type="EMBL" id="CASHTH010003135">
    <property type="protein sequence ID" value="CAI8040799.1"/>
    <property type="molecule type" value="Genomic_DNA"/>
</dbReference>
<dbReference type="CDD" id="cd00096">
    <property type="entry name" value="Ig"/>
    <property type="match status" value="3"/>
</dbReference>
<evidence type="ECO:0000313" key="8">
    <source>
        <dbReference type="Proteomes" id="UP001174909"/>
    </source>
</evidence>
<name>A0AA35T3X7_GEOBA</name>
<dbReference type="Pfam" id="PF07679">
    <property type="entry name" value="I-set"/>
    <property type="match status" value="1"/>
</dbReference>
<dbReference type="Pfam" id="PF13927">
    <property type="entry name" value="Ig_3"/>
    <property type="match status" value="2"/>
</dbReference>
<keyword evidence="5" id="KW-0472">Membrane</keyword>
<keyword evidence="8" id="KW-1185">Reference proteome</keyword>
<dbReference type="SMART" id="SM00409">
    <property type="entry name" value="IG"/>
    <property type="match status" value="6"/>
</dbReference>
<feature type="domain" description="Ig-like" evidence="6">
    <location>
        <begin position="186"/>
        <end position="293"/>
    </location>
</feature>
<accession>A0AA35T3X7</accession>
<dbReference type="PROSITE" id="PS50835">
    <property type="entry name" value="IG_LIKE"/>
    <property type="match status" value="4"/>
</dbReference>
<dbReference type="FunFam" id="2.60.40.10:FF:000107">
    <property type="entry name" value="Myosin, light chain kinase a"/>
    <property type="match status" value="1"/>
</dbReference>
<organism evidence="7 8">
    <name type="scientific">Geodia barretti</name>
    <name type="common">Barrett's horny sponge</name>
    <dbReference type="NCBI Taxonomy" id="519541"/>
    <lineage>
        <taxon>Eukaryota</taxon>
        <taxon>Metazoa</taxon>
        <taxon>Porifera</taxon>
        <taxon>Demospongiae</taxon>
        <taxon>Heteroscleromorpha</taxon>
        <taxon>Tetractinellida</taxon>
        <taxon>Astrophorina</taxon>
        <taxon>Geodiidae</taxon>
        <taxon>Geodia</taxon>
    </lineage>
</organism>
<dbReference type="PANTHER" id="PTHR12231">
    <property type="entry name" value="CTX-RELATED TYPE I TRANSMEMBRANE PROTEIN"/>
    <property type="match status" value="1"/>
</dbReference>
<comment type="caution">
    <text evidence="7">The sequence shown here is derived from an EMBL/GenBank/DDBJ whole genome shotgun (WGS) entry which is preliminary data.</text>
</comment>
<evidence type="ECO:0000256" key="4">
    <source>
        <dbReference type="ARBA" id="ARBA00023319"/>
    </source>
</evidence>
<evidence type="ECO:0000256" key="3">
    <source>
        <dbReference type="ARBA" id="ARBA00023157"/>
    </source>
</evidence>
<dbReference type="PANTHER" id="PTHR12231:SF253">
    <property type="entry name" value="DPR-INTERACTING PROTEIN ETA, ISOFORM B-RELATED"/>
    <property type="match status" value="1"/>
</dbReference>
<protein>
    <submittedName>
        <fullName evidence="7">Hemicentin-1</fullName>
    </submittedName>
</protein>
<evidence type="ECO:0000256" key="2">
    <source>
        <dbReference type="ARBA" id="ARBA00022737"/>
    </source>
</evidence>
<dbReference type="InterPro" id="IPR013098">
    <property type="entry name" value="Ig_I-set"/>
</dbReference>
<keyword evidence="5" id="KW-1133">Transmembrane helix</keyword>
<dbReference type="InterPro" id="IPR003598">
    <property type="entry name" value="Ig_sub2"/>
</dbReference>
<evidence type="ECO:0000256" key="5">
    <source>
        <dbReference type="SAM" id="Phobius"/>
    </source>
</evidence>
<dbReference type="Proteomes" id="UP001174909">
    <property type="component" value="Unassembled WGS sequence"/>
</dbReference>
<evidence type="ECO:0000259" key="6">
    <source>
        <dbReference type="PROSITE" id="PS50835"/>
    </source>
</evidence>
<feature type="domain" description="Ig-like" evidence="6">
    <location>
        <begin position="1"/>
        <end position="83"/>
    </location>
</feature>
<feature type="transmembrane region" description="Helical" evidence="5">
    <location>
        <begin position="746"/>
        <end position="773"/>
    </location>
</feature>
<feature type="domain" description="Ig-like" evidence="6">
    <location>
        <begin position="420"/>
        <end position="501"/>
    </location>
</feature>
<dbReference type="SUPFAM" id="SSF48726">
    <property type="entry name" value="Immunoglobulin"/>
    <property type="match status" value="6"/>
</dbReference>
<dbReference type="InterPro" id="IPR051170">
    <property type="entry name" value="Neural/epithelial_adhesion"/>
</dbReference>
<keyword evidence="5" id="KW-0812">Transmembrane</keyword>
<dbReference type="Gene3D" id="2.60.40.10">
    <property type="entry name" value="Immunoglobulins"/>
    <property type="match status" value="5"/>
</dbReference>
<keyword evidence="3" id="KW-1015">Disulfide bond</keyword>
<evidence type="ECO:0000256" key="1">
    <source>
        <dbReference type="ARBA" id="ARBA00022729"/>
    </source>
</evidence>
<dbReference type="InterPro" id="IPR013783">
    <property type="entry name" value="Ig-like_fold"/>
</dbReference>
<dbReference type="AlphaFoldDB" id="A0AA35T3X7"/>
<gene>
    <name evidence="7" type="ORF">GBAR_LOCUS22687</name>
</gene>
<dbReference type="InterPro" id="IPR003599">
    <property type="entry name" value="Ig_sub"/>
</dbReference>
<feature type="domain" description="Ig-like" evidence="6">
    <location>
        <begin position="88"/>
        <end position="181"/>
    </location>
</feature>
<proteinExistence type="predicted"/>
<dbReference type="InterPro" id="IPR007110">
    <property type="entry name" value="Ig-like_dom"/>
</dbReference>
<dbReference type="SMART" id="SM00408">
    <property type="entry name" value="IGc2"/>
    <property type="match status" value="3"/>
</dbReference>
<keyword evidence="1" id="KW-0732">Signal</keyword>
<dbReference type="InterPro" id="IPR036179">
    <property type="entry name" value="Ig-like_dom_sf"/>
</dbReference>
<reference evidence="7" key="1">
    <citation type="submission" date="2023-03" db="EMBL/GenBank/DDBJ databases">
        <authorList>
            <person name="Steffen K."/>
            <person name="Cardenas P."/>
        </authorList>
    </citation>
    <scope>NUCLEOTIDE SEQUENCE</scope>
</reference>
<keyword evidence="4" id="KW-0393">Immunoglobulin domain</keyword>
<keyword evidence="2" id="KW-0677">Repeat</keyword>
<evidence type="ECO:0000313" key="7">
    <source>
        <dbReference type="EMBL" id="CAI8040799.1"/>
    </source>
</evidence>
<sequence>MQCHWDPSSNHSVLPRWLSSGVKRNLFHPGSVNEVIDVSGEGDLVHLVTRRLIVSPTLDGDSNNYTCVATNDNGTDSVEFELIVFVAPVIVGRPDSQIVLKDDRVVLSCVSEGRPPPAITWLKQLVQVEESDRVSIDIVLRGARQVASNLTIEPVQPRDSGQFTCMASNVAGNDSQSADLTMHVFSEVQFLVPSPLLTVNQSDSATFMCNTTGVPAPVINWFVGDQRLSDVLLSRVNITETEAREYPTPNGDVFAVTSVLTIEPIMGNDSGTYTCNASNTVGASMMPASDEESTELYVQVPPVVVAIVEEVIGNENESSTLQFRIDNAEPVVELSGLRWFYSAELSQSATMEDITNSTNRGSQLITSFSSDGRFFNLTIVNIQQHRQEGEETDQGRYFLQATNPAGTSLAYVDFDVYELPEVSIDGVDPAVTGDNVMLTCTATGDTPLVYHWTMEGSTTVLNSDNTTGTLELADIQENQFRTYVCTVTNDLGMATSEVILEQAVAPTAGNNATLTFSVGDDLVLMAVFSDFNLELDSIVWTQNSSISLMDGVTISNTALSPPSASSTLTRPRITGVSYGGTYTATASNRAGSSSTTFTVHIIIMRVQFQLRLVGLSDCLQWREIQPNEKKEAVITGVTRAVNELCQCGFSRDSFNEIEVTAGFQCFEASPTAVTFRAEIMDIAKANISQLIGYMEQWVTSQPTIVVLGSRLSIDSDCEIEIDSFSEPECLDADRETPPERVDGNRIGYIIGGILGGGLLVLLVVLLLVVVLFLRNHRKASYKVETDSVYETIPDSPPIVAMELTNISASRHLPGSQISPTSIPTGENPSYAIHIGTLDNPAYIRQRGTVDGPTYVNLQSKKH</sequence>